<evidence type="ECO:0000313" key="8">
    <source>
        <dbReference type="EMBL" id="MBA6413749.1"/>
    </source>
</evidence>
<dbReference type="GO" id="GO:0005840">
    <property type="term" value="C:ribosome"/>
    <property type="evidence" value="ECO:0007669"/>
    <property type="project" value="InterPro"/>
</dbReference>
<evidence type="ECO:0000256" key="3">
    <source>
        <dbReference type="ARBA" id="ARBA00022552"/>
    </source>
</evidence>
<evidence type="ECO:0000259" key="6">
    <source>
        <dbReference type="Pfam" id="PF01782"/>
    </source>
</evidence>
<dbReference type="SUPFAM" id="SSF50346">
    <property type="entry name" value="PRC-barrel domain"/>
    <property type="match status" value="1"/>
</dbReference>
<keyword evidence="9" id="KW-1185">Reference proteome</keyword>
<dbReference type="EMBL" id="JACFXU010000015">
    <property type="protein sequence ID" value="MBA6413749.1"/>
    <property type="molecule type" value="Genomic_DNA"/>
</dbReference>
<dbReference type="Gene3D" id="2.40.30.60">
    <property type="entry name" value="RimM"/>
    <property type="match status" value="1"/>
</dbReference>
<name>A0A7W2YKI6_9GAMM</name>
<feature type="domain" description="Ribosome maturation factor RimM PRC barrel" evidence="7">
    <location>
        <begin position="104"/>
        <end position="179"/>
    </location>
</feature>
<evidence type="ECO:0000256" key="5">
    <source>
        <dbReference type="HAMAP-Rule" id="MF_00014"/>
    </source>
</evidence>
<reference evidence="8 9" key="1">
    <citation type="submission" date="2020-07" db="EMBL/GenBank/DDBJ databases">
        <title>Halieaceae bacterium, F7430, whole genome shotgun sequencing project.</title>
        <authorList>
            <person name="Jiang S."/>
            <person name="Liu Z.W."/>
            <person name="Du Z.J."/>
        </authorList>
    </citation>
    <scope>NUCLEOTIDE SEQUENCE [LARGE SCALE GENOMIC DNA]</scope>
    <source>
        <strain evidence="8 9">F7430</strain>
    </source>
</reference>
<evidence type="ECO:0000313" key="9">
    <source>
        <dbReference type="Proteomes" id="UP000539350"/>
    </source>
</evidence>
<comment type="similarity">
    <text evidence="5">Belongs to the RimM family.</text>
</comment>
<keyword evidence="1 5" id="KW-0963">Cytoplasm</keyword>
<comment type="subunit">
    <text evidence="5">Binds ribosomal protein uS19.</text>
</comment>
<dbReference type="SUPFAM" id="SSF50447">
    <property type="entry name" value="Translation proteins"/>
    <property type="match status" value="1"/>
</dbReference>
<keyword evidence="4 5" id="KW-0143">Chaperone</keyword>
<evidence type="ECO:0000256" key="1">
    <source>
        <dbReference type="ARBA" id="ARBA00022490"/>
    </source>
</evidence>
<dbReference type="GO" id="GO:0043022">
    <property type="term" value="F:ribosome binding"/>
    <property type="evidence" value="ECO:0007669"/>
    <property type="project" value="InterPro"/>
</dbReference>
<proteinExistence type="inferred from homology"/>
<comment type="subcellular location">
    <subcellularLocation>
        <location evidence="5">Cytoplasm</location>
    </subcellularLocation>
</comment>
<dbReference type="InterPro" id="IPR009000">
    <property type="entry name" value="Transl_B-barrel_sf"/>
</dbReference>
<protein>
    <recommendedName>
        <fullName evidence="5">Ribosome maturation factor RimM</fullName>
    </recommendedName>
</protein>
<organism evidence="8 9">
    <name type="scientific">Sediminihaliea albiluteola</name>
    <dbReference type="NCBI Taxonomy" id="2758564"/>
    <lineage>
        <taxon>Bacteria</taxon>
        <taxon>Pseudomonadati</taxon>
        <taxon>Pseudomonadota</taxon>
        <taxon>Gammaproteobacteria</taxon>
        <taxon>Cellvibrionales</taxon>
        <taxon>Halieaceae</taxon>
        <taxon>Sediminihaliea</taxon>
    </lineage>
</organism>
<dbReference type="HAMAP" id="MF_00014">
    <property type="entry name" value="Ribosome_mat_RimM"/>
    <property type="match status" value="1"/>
</dbReference>
<dbReference type="NCBIfam" id="TIGR02273">
    <property type="entry name" value="16S_RimM"/>
    <property type="match status" value="1"/>
</dbReference>
<dbReference type="InterPro" id="IPR011961">
    <property type="entry name" value="RimM"/>
</dbReference>
<dbReference type="InterPro" id="IPR011033">
    <property type="entry name" value="PRC_barrel-like_sf"/>
</dbReference>
<accession>A0A7W2YKI6</accession>
<dbReference type="GO" id="GO:0005737">
    <property type="term" value="C:cytoplasm"/>
    <property type="evidence" value="ECO:0007669"/>
    <property type="project" value="UniProtKB-SubCell"/>
</dbReference>
<dbReference type="PANTHER" id="PTHR33692">
    <property type="entry name" value="RIBOSOME MATURATION FACTOR RIMM"/>
    <property type="match status" value="1"/>
</dbReference>
<evidence type="ECO:0000256" key="2">
    <source>
        <dbReference type="ARBA" id="ARBA00022517"/>
    </source>
</evidence>
<dbReference type="Proteomes" id="UP000539350">
    <property type="component" value="Unassembled WGS sequence"/>
</dbReference>
<gene>
    <name evidence="5 8" type="primary">rimM</name>
    <name evidence="8" type="ORF">H2508_11575</name>
</gene>
<comment type="domain">
    <text evidence="5">The PRC barrel domain binds ribosomal protein uS19.</text>
</comment>
<sequence length="183" mass="20624">MGEQAAKELLTIGKFTACYGLKGWLKVHSYTDPEENFLDYGGWLVQRRGKLEPIEIDAGKRHGKGLVVHIKGVDDRTAAEAYEKLEVAVPADSLPELEEGDFYWRQLEGLEVWCRVEGEAVERVLLGTVDYLIETGANDVLVVKASEHSIDERERLIPYLPGDVVTHVDIEAARIEVDWFIDD</sequence>
<dbReference type="GO" id="GO:0042274">
    <property type="term" value="P:ribosomal small subunit biogenesis"/>
    <property type="evidence" value="ECO:0007669"/>
    <property type="project" value="UniProtKB-UniRule"/>
</dbReference>
<dbReference type="Pfam" id="PF24986">
    <property type="entry name" value="PRC_RimM"/>
    <property type="match status" value="1"/>
</dbReference>
<comment type="caution">
    <text evidence="8">The sequence shown here is derived from an EMBL/GenBank/DDBJ whole genome shotgun (WGS) entry which is preliminary data.</text>
</comment>
<dbReference type="InterPro" id="IPR002676">
    <property type="entry name" value="RimM_N"/>
</dbReference>
<dbReference type="RefSeq" id="WP_182173692.1">
    <property type="nucleotide sequence ID" value="NZ_JACFXU010000015.1"/>
</dbReference>
<dbReference type="AlphaFoldDB" id="A0A7W2YKI6"/>
<dbReference type="Pfam" id="PF01782">
    <property type="entry name" value="RimM"/>
    <property type="match status" value="1"/>
</dbReference>
<evidence type="ECO:0000259" key="7">
    <source>
        <dbReference type="Pfam" id="PF24986"/>
    </source>
</evidence>
<dbReference type="PANTHER" id="PTHR33692:SF1">
    <property type="entry name" value="RIBOSOME MATURATION FACTOR RIMM"/>
    <property type="match status" value="1"/>
</dbReference>
<dbReference type="InterPro" id="IPR056792">
    <property type="entry name" value="PRC_RimM"/>
</dbReference>
<dbReference type="GO" id="GO:0006364">
    <property type="term" value="P:rRNA processing"/>
    <property type="evidence" value="ECO:0007669"/>
    <property type="project" value="UniProtKB-UniRule"/>
</dbReference>
<feature type="domain" description="RimM N-terminal" evidence="6">
    <location>
        <begin position="11"/>
        <end position="92"/>
    </location>
</feature>
<dbReference type="Gene3D" id="2.30.30.240">
    <property type="entry name" value="PRC-barrel domain"/>
    <property type="match status" value="1"/>
</dbReference>
<comment type="function">
    <text evidence="5">An accessory protein needed during the final step in the assembly of 30S ribosomal subunit, possibly for assembly of the head region. Essential for efficient processing of 16S rRNA. May be needed both before and after RbfA during the maturation of 16S rRNA. It has affinity for free ribosomal 30S subunits but not for 70S ribosomes.</text>
</comment>
<dbReference type="InterPro" id="IPR036976">
    <property type="entry name" value="RimM_N_sf"/>
</dbReference>
<keyword evidence="3 5" id="KW-0698">rRNA processing</keyword>
<evidence type="ECO:0000256" key="4">
    <source>
        <dbReference type="ARBA" id="ARBA00023186"/>
    </source>
</evidence>
<keyword evidence="2 5" id="KW-0690">Ribosome biogenesis</keyword>